<name>A0ABW3U2I4_9BACL</name>
<protein>
    <submittedName>
        <fullName evidence="1">Uncharacterized protein</fullName>
    </submittedName>
</protein>
<sequence>MKIEEERRIAKRMPELRRKELTSRLTSEEQQELDLMVAIKAESYPDRTKLQYAETVRLTAIRNFTFKEVTRKKSLFQKMLKQENLKEYELLIQDEDTDVAQYELHFTFALEIRQLMEEVGLSYDWPKMLPAIDDLAYSDVMEEDDKAWFESLPDYSWCSAKLQEASGLQEKAAAHGEEMVQTIDWLQTYWENGYQIYADIDPYDNNDGWE</sequence>
<keyword evidence="2" id="KW-1185">Reference proteome</keyword>
<evidence type="ECO:0000313" key="2">
    <source>
        <dbReference type="Proteomes" id="UP001597231"/>
    </source>
</evidence>
<gene>
    <name evidence="1" type="ORF">ACFQ38_14495</name>
</gene>
<evidence type="ECO:0000313" key="1">
    <source>
        <dbReference type="EMBL" id="MFD1206303.1"/>
    </source>
</evidence>
<proteinExistence type="predicted"/>
<reference evidence="2" key="1">
    <citation type="journal article" date="2019" name="Int. J. Syst. Evol. Microbiol.">
        <title>The Global Catalogue of Microorganisms (GCM) 10K type strain sequencing project: providing services to taxonomists for standard genome sequencing and annotation.</title>
        <authorList>
            <consortium name="The Broad Institute Genomics Platform"/>
            <consortium name="The Broad Institute Genome Sequencing Center for Infectious Disease"/>
            <person name="Wu L."/>
            <person name="Ma J."/>
        </authorList>
    </citation>
    <scope>NUCLEOTIDE SEQUENCE [LARGE SCALE GENOMIC DNA]</scope>
    <source>
        <strain evidence="2">CCUG 53915</strain>
    </source>
</reference>
<dbReference type="RefSeq" id="WP_336824131.1">
    <property type="nucleotide sequence ID" value="NZ_JBHTLT010000120.1"/>
</dbReference>
<organism evidence="1 2">
    <name type="scientific">Sporosarcina contaminans</name>
    <dbReference type="NCBI Taxonomy" id="633403"/>
    <lineage>
        <taxon>Bacteria</taxon>
        <taxon>Bacillati</taxon>
        <taxon>Bacillota</taxon>
        <taxon>Bacilli</taxon>
        <taxon>Bacillales</taxon>
        <taxon>Caryophanaceae</taxon>
        <taxon>Sporosarcina</taxon>
    </lineage>
</organism>
<comment type="caution">
    <text evidence="1">The sequence shown here is derived from an EMBL/GenBank/DDBJ whole genome shotgun (WGS) entry which is preliminary data.</text>
</comment>
<dbReference type="Proteomes" id="UP001597231">
    <property type="component" value="Unassembled WGS sequence"/>
</dbReference>
<accession>A0ABW3U2I4</accession>
<dbReference type="EMBL" id="JBHTLT010000120">
    <property type="protein sequence ID" value="MFD1206303.1"/>
    <property type="molecule type" value="Genomic_DNA"/>
</dbReference>